<dbReference type="InterPro" id="IPR011075">
    <property type="entry name" value="TetR_C"/>
</dbReference>
<evidence type="ECO:0000256" key="2">
    <source>
        <dbReference type="ARBA" id="ARBA00023125"/>
    </source>
</evidence>
<dbReference type="Pfam" id="PF00440">
    <property type="entry name" value="TetR_N"/>
    <property type="match status" value="1"/>
</dbReference>
<proteinExistence type="predicted"/>
<dbReference type="InterPro" id="IPR009057">
    <property type="entry name" value="Homeodomain-like_sf"/>
</dbReference>
<dbReference type="EMBL" id="CP082781">
    <property type="protein sequence ID" value="UGS25116.1"/>
    <property type="molecule type" value="Genomic_DNA"/>
</dbReference>
<keyword evidence="1" id="KW-0805">Transcription regulation</keyword>
<dbReference type="Gene3D" id="1.10.357.10">
    <property type="entry name" value="Tetracycline Repressor, domain 2"/>
    <property type="match status" value="1"/>
</dbReference>
<accession>A0ABY3RN58</accession>
<evidence type="ECO:0000313" key="7">
    <source>
        <dbReference type="Proteomes" id="UP001199642"/>
    </source>
</evidence>
<reference evidence="6 7" key="1">
    <citation type="submission" date="2023-01" db="EMBL/GenBank/DDBJ databases">
        <title>Characterization of estradiol degrading bacteria Microbacterium sp. MZT7 and reveal degrading genes through genome analysis.</title>
        <authorList>
            <person name="Hao P."/>
            <person name="Gao Y."/>
        </authorList>
    </citation>
    <scope>NUCLEOTIDE SEQUENCE [LARGE SCALE GENOMIC DNA]</scope>
    <source>
        <strain evidence="6 7">MZT7</strain>
    </source>
</reference>
<dbReference type="Pfam" id="PF16925">
    <property type="entry name" value="TetR_C_13"/>
    <property type="match status" value="1"/>
</dbReference>
<dbReference type="PANTHER" id="PTHR47506:SF6">
    <property type="entry name" value="HTH-TYPE TRANSCRIPTIONAL REPRESSOR NEMR"/>
    <property type="match status" value="1"/>
</dbReference>
<protein>
    <submittedName>
        <fullName evidence="6">TetR family transcriptional regulator</fullName>
    </submittedName>
</protein>
<evidence type="ECO:0000313" key="6">
    <source>
        <dbReference type="EMBL" id="UGS25116.1"/>
    </source>
</evidence>
<dbReference type="Gene3D" id="1.10.10.60">
    <property type="entry name" value="Homeodomain-like"/>
    <property type="match status" value="1"/>
</dbReference>
<dbReference type="RefSeq" id="WP_067244275.1">
    <property type="nucleotide sequence ID" value="NZ_CP082781.1"/>
</dbReference>
<feature type="domain" description="HTH tetR-type" evidence="5">
    <location>
        <begin position="13"/>
        <end position="73"/>
    </location>
</feature>
<dbReference type="PROSITE" id="PS50977">
    <property type="entry name" value="HTH_TETR_2"/>
    <property type="match status" value="1"/>
</dbReference>
<evidence type="ECO:0000259" key="5">
    <source>
        <dbReference type="PROSITE" id="PS50977"/>
    </source>
</evidence>
<keyword evidence="7" id="KW-1185">Reference proteome</keyword>
<name>A0ABY3RN58_9MICO</name>
<sequence length="224" mass="23879">MTTAIDGRRARGDRSRRAVLSVATQLASTDGLTGVSIARLAAETDASKSGVAALFGSKEQLQLAVVAEARRVFIEVVVEPARAYPRGLPRLCALVRAWIDYSSGRTFTGGCFFLAVAAEYAARPGAVRDAVSEAMELWRSYLEISISRAMADGDLPGLDDARQLVFELEALLAHANAESVLRGGDAPYRRAERALVERLHALGAADATLDAPRVSPRGPQSADL</sequence>
<organism evidence="6 7">
    <name type="scientific">Microbacterium resistens</name>
    <dbReference type="NCBI Taxonomy" id="156977"/>
    <lineage>
        <taxon>Bacteria</taxon>
        <taxon>Bacillati</taxon>
        <taxon>Actinomycetota</taxon>
        <taxon>Actinomycetes</taxon>
        <taxon>Micrococcales</taxon>
        <taxon>Microbacteriaceae</taxon>
        <taxon>Microbacterium</taxon>
    </lineage>
</organism>
<evidence type="ECO:0000256" key="3">
    <source>
        <dbReference type="ARBA" id="ARBA00023163"/>
    </source>
</evidence>
<dbReference type="InterPro" id="IPR001647">
    <property type="entry name" value="HTH_TetR"/>
</dbReference>
<keyword evidence="2 4" id="KW-0238">DNA-binding</keyword>
<evidence type="ECO:0000256" key="4">
    <source>
        <dbReference type="PROSITE-ProRule" id="PRU00335"/>
    </source>
</evidence>
<dbReference type="InterPro" id="IPR036271">
    <property type="entry name" value="Tet_transcr_reg_TetR-rel_C_sf"/>
</dbReference>
<feature type="DNA-binding region" description="H-T-H motif" evidence="4">
    <location>
        <begin position="36"/>
        <end position="55"/>
    </location>
</feature>
<keyword evidence="3" id="KW-0804">Transcription</keyword>
<evidence type="ECO:0000256" key="1">
    <source>
        <dbReference type="ARBA" id="ARBA00023015"/>
    </source>
</evidence>
<dbReference type="SUPFAM" id="SSF48498">
    <property type="entry name" value="Tetracyclin repressor-like, C-terminal domain"/>
    <property type="match status" value="1"/>
</dbReference>
<dbReference type="PANTHER" id="PTHR47506">
    <property type="entry name" value="TRANSCRIPTIONAL REGULATORY PROTEIN"/>
    <property type="match status" value="1"/>
</dbReference>
<dbReference type="SUPFAM" id="SSF46689">
    <property type="entry name" value="Homeodomain-like"/>
    <property type="match status" value="1"/>
</dbReference>
<dbReference type="Proteomes" id="UP001199642">
    <property type="component" value="Chromosome"/>
</dbReference>
<gene>
    <name evidence="6" type="ORF">K8F61_10415</name>
</gene>